<keyword evidence="9 12" id="KW-1133">Transmembrane helix</keyword>
<dbReference type="InterPro" id="IPR003317">
    <property type="entry name" value="Cyt-d_oxidase_su2"/>
</dbReference>
<keyword evidence="6 12" id="KW-0812">Transmembrane</keyword>
<sequence>MIEYELLKIIWWVLVGVLLIGFALTDGFDMGSMALMPFVGKTDDERRAAINTIAPHWEGNQVWFVTAGGALFAAWPMVYATAFSGMYWALLLVLFALFLRPVGFDYRSKLNNTQWRTSWDWGLAIGGAVPALVFGVAFGNMFLGVPFTLDETVRSTYTGSFFALLNPFALVCGLVSLSMLCAHGGAWLMLRTDGVLRQRSAKATKIMGIVFLICFLGAGAWLYFGGIQGYTLVTPYNTNGVANPLAKQVLTDANPGWMNNYSIYPITMLAPISAILGGLLIVFAAAKNKAGLSFTGSTLAVTGSILTAGFALFPFLMPSSINPTVSLTMWDAVSSKNTLTVMTVVACIFVPLILAYTTWCYYKMWGVITNKHIQENSHTLY</sequence>
<evidence type="ECO:0000256" key="2">
    <source>
        <dbReference type="ARBA" id="ARBA00007543"/>
    </source>
</evidence>
<evidence type="ECO:0000256" key="11">
    <source>
        <dbReference type="ARBA" id="ARBA00023136"/>
    </source>
</evidence>
<evidence type="ECO:0000256" key="8">
    <source>
        <dbReference type="ARBA" id="ARBA00022982"/>
    </source>
</evidence>
<keyword evidence="11 12" id="KW-0472">Membrane</keyword>
<keyword evidence="7" id="KW-0479">Metal-binding</keyword>
<keyword evidence="14" id="KW-1185">Reference proteome</keyword>
<feature type="transmembrane region" description="Helical" evidence="12">
    <location>
        <begin position="298"/>
        <end position="317"/>
    </location>
</feature>
<keyword evidence="4" id="KW-1003">Cell membrane</keyword>
<reference evidence="13 14" key="1">
    <citation type="submission" date="2016-03" db="EMBL/GenBank/DDBJ databases">
        <title>Acinetobacter genomospecies 28 strain ANC 4149.</title>
        <authorList>
            <person name="Radolfova-Krizova L."/>
            <person name="Nemec A."/>
        </authorList>
    </citation>
    <scope>NUCLEOTIDE SEQUENCE [LARGE SCALE GENOMIC DNA]</scope>
    <source>
        <strain evidence="13 14">ANC 4149</strain>
    </source>
</reference>
<feature type="transmembrane region" description="Helical" evidence="12">
    <location>
        <begin position="6"/>
        <end position="25"/>
    </location>
</feature>
<dbReference type="GO" id="GO:0005886">
    <property type="term" value="C:plasma membrane"/>
    <property type="evidence" value="ECO:0007669"/>
    <property type="project" value="UniProtKB-SubCell"/>
</dbReference>
<keyword evidence="10" id="KW-0408">Iron</keyword>
<dbReference type="GO" id="GO:0009055">
    <property type="term" value="F:electron transfer activity"/>
    <property type="evidence" value="ECO:0007669"/>
    <property type="project" value="TreeGrafter"/>
</dbReference>
<feature type="transmembrane region" description="Helical" evidence="12">
    <location>
        <begin position="203"/>
        <end position="224"/>
    </location>
</feature>
<dbReference type="Proteomes" id="UP000076276">
    <property type="component" value="Unassembled WGS sequence"/>
</dbReference>
<evidence type="ECO:0000256" key="1">
    <source>
        <dbReference type="ARBA" id="ARBA00004651"/>
    </source>
</evidence>
<evidence type="ECO:0000256" key="12">
    <source>
        <dbReference type="SAM" id="Phobius"/>
    </source>
</evidence>
<dbReference type="OrthoDB" id="9776710at2"/>
<evidence type="ECO:0000256" key="9">
    <source>
        <dbReference type="ARBA" id="ARBA00022989"/>
    </source>
</evidence>
<dbReference type="NCBIfam" id="TIGR00203">
    <property type="entry name" value="cydB"/>
    <property type="match status" value="1"/>
</dbReference>
<dbReference type="GO" id="GO:0070069">
    <property type="term" value="C:cytochrome complex"/>
    <property type="evidence" value="ECO:0007669"/>
    <property type="project" value="TreeGrafter"/>
</dbReference>
<evidence type="ECO:0000256" key="10">
    <source>
        <dbReference type="ARBA" id="ARBA00023004"/>
    </source>
</evidence>
<dbReference type="EMBL" id="LUAW01000056">
    <property type="protein sequence ID" value="KYQ70610.1"/>
    <property type="molecule type" value="Genomic_DNA"/>
</dbReference>
<proteinExistence type="inferred from homology"/>
<dbReference type="PIRSF" id="PIRSF000267">
    <property type="entry name" value="Cyt_oxidse_sub2"/>
    <property type="match status" value="1"/>
</dbReference>
<evidence type="ECO:0000256" key="3">
    <source>
        <dbReference type="ARBA" id="ARBA00022448"/>
    </source>
</evidence>
<comment type="caution">
    <text evidence="13">The sequence shown here is derived from an EMBL/GenBank/DDBJ whole genome shotgun (WGS) entry which is preliminary data.</text>
</comment>
<dbReference type="GO" id="GO:0046872">
    <property type="term" value="F:metal ion binding"/>
    <property type="evidence" value="ECO:0007669"/>
    <property type="project" value="UniProtKB-KW"/>
</dbReference>
<dbReference type="Pfam" id="PF02322">
    <property type="entry name" value="Cyt_bd_oxida_II"/>
    <property type="match status" value="1"/>
</dbReference>
<evidence type="ECO:0000313" key="13">
    <source>
        <dbReference type="EMBL" id="KYQ70610.1"/>
    </source>
</evidence>
<name>A0A151XXS8_9GAMM</name>
<feature type="transmembrane region" description="Helical" evidence="12">
    <location>
        <begin position="85"/>
        <end position="102"/>
    </location>
</feature>
<feature type="transmembrane region" description="Helical" evidence="12">
    <location>
        <begin position="123"/>
        <end position="149"/>
    </location>
</feature>
<keyword evidence="3" id="KW-0813">Transport</keyword>
<dbReference type="GO" id="GO:0019646">
    <property type="term" value="P:aerobic electron transport chain"/>
    <property type="evidence" value="ECO:0007669"/>
    <property type="project" value="TreeGrafter"/>
</dbReference>
<dbReference type="PANTHER" id="PTHR43141">
    <property type="entry name" value="CYTOCHROME BD2 SUBUNIT II"/>
    <property type="match status" value="1"/>
</dbReference>
<organism evidence="13 14">
    <name type="scientific">Acinetobacter pragensis</name>
    <dbReference type="NCBI Taxonomy" id="1806892"/>
    <lineage>
        <taxon>Bacteria</taxon>
        <taxon>Pseudomonadati</taxon>
        <taxon>Pseudomonadota</taxon>
        <taxon>Gammaproteobacteria</taxon>
        <taxon>Moraxellales</taxon>
        <taxon>Moraxellaceae</taxon>
        <taxon>Acinetobacter</taxon>
    </lineage>
</organism>
<accession>A0A151XXS8</accession>
<comment type="similarity">
    <text evidence="2">Belongs to the cytochrome ubiquinol oxidase subunit 2 family.</text>
</comment>
<evidence type="ECO:0000256" key="7">
    <source>
        <dbReference type="ARBA" id="ARBA00022723"/>
    </source>
</evidence>
<feature type="transmembrane region" description="Helical" evidence="12">
    <location>
        <begin position="161"/>
        <end position="182"/>
    </location>
</feature>
<protein>
    <submittedName>
        <fullName evidence="13">Cytochrome d ubiquinol oxidase subunit 2</fullName>
    </submittedName>
</protein>
<comment type="subcellular location">
    <subcellularLocation>
        <location evidence="1">Cell membrane</location>
        <topology evidence="1">Multi-pass membrane protein</topology>
    </subcellularLocation>
</comment>
<dbReference type="AlphaFoldDB" id="A0A151XXS8"/>
<evidence type="ECO:0000256" key="5">
    <source>
        <dbReference type="ARBA" id="ARBA00022617"/>
    </source>
</evidence>
<feature type="transmembrane region" description="Helical" evidence="12">
    <location>
        <begin position="263"/>
        <end position="286"/>
    </location>
</feature>
<dbReference type="PANTHER" id="PTHR43141:SF5">
    <property type="entry name" value="CYTOCHROME BD-I UBIQUINOL OXIDASE SUBUNIT 2"/>
    <property type="match status" value="1"/>
</dbReference>
<dbReference type="STRING" id="1806892.AZH43_03850"/>
<dbReference type="RefSeq" id="WP_067672136.1">
    <property type="nucleotide sequence ID" value="NZ_CBCSIK010000009.1"/>
</dbReference>
<gene>
    <name evidence="13" type="ORF">AZH43_03850</name>
</gene>
<keyword evidence="8" id="KW-0249">Electron transport</keyword>
<evidence type="ECO:0000313" key="14">
    <source>
        <dbReference type="Proteomes" id="UP000076276"/>
    </source>
</evidence>
<feature type="transmembrane region" description="Helical" evidence="12">
    <location>
        <begin position="337"/>
        <end position="362"/>
    </location>
</feature>
<keyword evidence="5" id="KW-0349">Heme</keyword>
<evidence type="ECO:0000256" key="6">
    <source>
        <dbReference type="ARBA" id="ARBA00022692"/>
    </source>
</evidence>
<evidence type="ECO:0000256" key="4">
    <source>
        <dbReference type="ARBA" id="ARBA00022475"/>
    </source>
</evidence>
<dbReference type="GO" id="GO:0016682">
    <property type="term" value="F:oxidoreductase activity, acting on diphenols and related substances as donors, oxygen as acceptor"/>
    <property type="evidence" value="ECO:0007669"/>
    <property type="project" value="TreeGrafter"/>
</dbReference>